<dbReference type="STRING" id="588898.BB347_13750"/>
<accession>A0A1N7F7E0</accession>
<dbReference type="AlphaFoldDB" id="A0A1N7F7E0"/>
<dbReference type="PANTHER" id="PTHR43471:SF1">
    <property type="entry name" value="ABC TRANSPORTER PERMEASE PROTEIN NOSY-RELATED"/>
    <property type="match status" value="1"/>
</dbReference>
<reference evidence="3 4" key="2">
    <citation type="submission" date="2017-01" db="EMBL/GenBank/DDBJ databases">
        <authorList>
            <person name="Mah S.A."/>
            <person name="Swanson W.J."/>
            <person name="Moy G.W."/>
            <person name="Vacquier V.D."/>
        </authorList>
    </citation>
    <scope>NUCLEOTIDE SEQUENCE [LARGE SCALE GENOMIC DNA]</scope>
    <source>
        <strain evidence="3 4">CGMCC 1.8909</strain>
    </source>
</reference>
<dbReference type="KEGG" id="hda:BB347_13750"/>
<reference evidence="2 5" key="1">
    <citation type="submission" date="2017-01" db="EMBL/GenBank/DDBJ databases">
        <title>Complete genome sequence of Haloterrigena daqingensis type strain (JX313T).</title>
        <authorList>
            <person name="Shuang W."/>
        </authorList>
    </citation>
    <scope>NUCLEOTIDE SEQUENCE [LARGE SCALE GENOMIC DNA]</scope>
    <source>
        <strain evidence="2 5">JX313</strain>
    </source>
</reference>
<evidence type="ECO:0000313" key="2">
    <source>
        <dbReference type="EMBL" id="APX97586.1"/>
    </source>
</evidence>
<sequence length="280" mass="30419">MSLGRSLALYVREDVLDTVRERQFHMLAVVYVGLAILLTYSAANQHPAGSDNVPEMLQQLLSLFTMLTPLLALAFFATALVEKRTNGALKIVLGLPFTRRTVVVGTFLGRSLVVCGTIVASILAALPVAVLRGVEFDLGHVATATIMLSLLAVTFTAIAVAISAVVRTTTRATIWAFGVFVLFFFGLWGSLPLALLYVRHGFSFPETTPEWVDIVAAVNPVAAYTYFFEAVLPDYQAGTLVQPSPDPAFYEEPTFALAVLVAWIVGPIAFACWRFRATDL</sequence>
<gene>
    <name evidence="2" type="ORF">BB347_13750</name>
    <name evidence="3" type="ORF">SAMN05421809_3072</name>
</gene>
<keyword evidence="1" id="KW-0812">Transmembrane</keyword>
<dbReference type="GO" id="GO:0005886">
    <property type="term" value="C:plasma membrane"/>
    <property type="evidence" value="ECO:0007669"/>
    <property type="project" value="UniProtKB-SubCell"/>
</dbReference>
<feature type="transmembrane region" description="Helical" evidence="1">
    <location>
        <begin position="255"/>
        <end position="275"/>
    </location>
</feature>
<evidence type="ECO:0000313" key="5">
    <source>
        <dbReference type="Proteomes" id="UP000187321"/>
    </source>
</evidence>
<organism evidence="3 4">
    <name type="scientific">Natronorubrum daqingense</name>
    <dbReference type="NCBI Taxonomy" id="588898"/>
    <lineage>
        <taxon>Archaea</taxon>
        <taxon>Methanobacteriati</taxon>
        <taxon>Methanobacteriota</taxon>
        <taxon>Stenosarchaea group</taxon>
        <taxon>Halobacteria</taxon>
        <taxon>Halobacteriales</taxon>
        <taxon>Natrialbaceae</taxon>
        <taxon>Natronorubrum</taxon>
    </lineage>
</organism>
<dbReference type="Pfam" id="PF12679">
    <property type="entry name" value="ABC2_membrane_2"/>
    <property type="match status" value="1"/>
</dbReference>
<protein>
    <submittedName>
        <fullName evidence="3">ABC-2 type transport system permease protein</fullName>
    </submittedName>
</protein>
<feature type="transmembrane region" description="Helical" evidence="1">
    <location>
        <begin position="174"/>
        <end position="198"/>
    </location>
</feature>
<feature type="transmembrane region" description="Helical" evidence="1">
    <location>
        <begin position="24"/>
        <end position="43"/>
    </location>
</feature>
<dbReference type="EMBL" id="CP019327">
    <property type="protein sequence ID" value="APX97586.1"/>
    <property type="molecule type" value="Genomic_DNA"/>
</dbReference>
<dbReference type="RefSeq" id="WP_076583175.1">
    <property type="nucleotide sequence ID" value="NZ_CP019327.1"/>
</dbReference>
<evidence type="ECO:0000313" key="4">
    <source>
        <dbReference type="Proteomes" id="UP000185687"/>
    </source>
</evidence>
<evidence type="ECO:0000313" key="3">
    <source>
        <dbReference type="EMBL" id="SIR96243.1"/>
    </source>
</evidence>
<feature type="transmembrane region" description="Helical" evidence="1">
    <location>
        <begin position="63"/>
        <end position="81"/>
    </location>
</feature>
<evidence type="ECO:0000256" key="1">
    <source>
        <dbReference type="SAM" id="Phobius"/>
    </source>
</evidence>
<dbReference type="GO" id="GO:0140359">
    <property type="term" value="F:ABC-type transporter activity"/>
    <property type="evidence" value="ECO:0007669"/>
    <property type="project" value="InterPro"/>
</dbReference>
<proteinExistence type="predicted"/>
<dbReference type="Proteomes" id="UP000185687">
    <property type="component" value="Unassembled WGS sequence"/>
</dbReference>
<keyword evidence="4" id="KW-1185">Reference proteome</keyword>
<feature type="transmembrane region" description="Helical" evidence="1">
    <location>
        <begin position="102"/>
        <end position="126"/>
    </location>
</feature>
<keyword evidence="1" id="KW-0472">Membrane</keyword>
<keyword evidence="1" id="KW-1133">Transmembrane helix</keyword>
<name>A0A1N7F7E0_9EURY</name>
<dbReference type="PANTHER" id="PTHR43471">
    <property type="entry name" value="ABC TRANSPORTER PERMEASE"/>
    <property type="match status" value="1"/>
</dbReference>
<dbReference type="EMBL" id="FTNP01000005">
    <property type="protein sequence ID" value="SIR96243.1"/>
    <property type="molecule type" value="Genomic_DNA"/>
</dbReference>
<feature type="transmembrane region" description="Helical" evidence="1">
    <location>
        <begin position="138"/>
        <end position="162"/>
    </location>
</feature>
<dbReference type="GeneID" id="30957027"/>
<dbReference type="Proteomes" id="UP000187321">
    <property type="component" value="Chromosome"/>
</dbReference>
<dbReference type="OrthoDB" id="86287at2157"/>